<name>A0AAD2A9E1_9LAMI</name>
<evidence type="ECO:0000313" key="4">
    <source>
        <dbReference type="Proteomes" id="UP000834106"/>
    </source>
</evidence>
<dbReference type="AlphaFoldDB" id="A0AAD2A9E1"/>
<sequence>MEGLRGGLSLLFSLNKAEVEDDNFELQEEDMWCNYKPKEEQDSGSKSNPKKNLNYPFDLALATTLSWSIPIVPKIILRAKSGGSGGRQEPTPSKVAASRTSTPIPIPNWSKIYPLNPNKELWEATYDLEKALVASKKQVGFIDFVEPDDDGGEFIPPHIILARREALAQCISHSMIEGVGRTLKGRDLTDRRNSILKLTGFIEN</sequence>
<dbReference type="Proteomes" id="UP000834106">
    <property type="component" value="Chromosome 20"/>
</dbReference>
<dbReference type="PANTHER" id="PTHR33083">
    <property type="entry name" value="EXPRESSED PROTEIN"/>
    <property type="match status" value="1"/>
</dbReference>
<evidence type="ECO:0000256" key="1">
    <source>
        <dbReference type="ARBA" id="ARBA00034773"/>
    </source>
</evidence>
<comment type="similarity">
    <text evidence="1">Belongs to the senescence regulator S40 family.</text>
</comment>
<dbReference type="Pfam" id="PF04520">
    <property type="entry name" value="Senescence_reg"/>
    <property type="match status" value="1"/>
</dbReference>
<dbReference type="PANTHER" id="PTHR33083:SF123">
    <property type="entry name" value="EXPRESSED PROTEIN"/>
    <property type="match status" value="1"/>
</dbReference>
<evidence type="ECO:0000256" key="2">
    <source>
        <dbReference type="SAM" id="MobiDB-lite"/>
    </source>
</evidence>
<dbReference type="InterPro" id="IPR007608">
    <property type="entry name" value="Senescence_reg_S40"/>
</dbReference>
<keyword evidence="4" id="KW-1185">Reference proteome</keyword>
<reference evidence="3" key="1">
    <citation type="submission" date="2023-05" db="EMBL/GenBank/DDBJ databases">
        <authorList>
            <person name="Huff M."/>
        </authorList>
    </citation>
    <scope>NUCLEOTIDE SEQUENCE</scope>
</reference>
<evidence type="ECO:0000313" key="3">
    <source>
        <dbReference type="EMBL" id="CAI9783916.1"/>
    </source>
</evidence>
<dbReference type="GO" id="GO:0010150">
    <property type="term" value="P:leaf senescence"/>
    <property type="evidence" value="ECO:0007669"/>
    <property type="project" value="UniProtKB-ARBA"/>
</dbReference>
<organism evidence="3 4">
    <name type="scientific">Fraxinus pennsylvanica</name>
    <dbReference type="NCBI Taxonomy" id="56036"/>
    <lineage>
        <taxon>Eukaryota</taxon>
        <taxon>Viridiplantae</taxon>
        <taxon>Streptophyta</taxon>
        <taxon>Embryophyta</taxon>
        <taxon>Tracheophyta</taxon>
        <taxon>Spermatophyta</taxon>
        <taxon>Magnoliopsida</taxon>
        <taxon>eudicotyledons</taxon>
        <taxon>Gunneridae</taxon>
        <taxon>Pentapetalae</taxon>
        <taxon>asterids</taxon>
        <taxon>lamiids</taxon>
        <taxon>Lamiales</taxon>
        <taxon>Oleaceae</taxon>
        <taxon>Oleeae</taxon>
        <taxon>Fraxinus</taxon>
    </lineage>
</organism>
<feature type="region of interest" description="Disordered" evidence="2">
    <location>
        <begin position="80"/>
        <end position="100"/>
    </location>
</feature>
<protein>
    <submittedName>
        <fullName evidence="3">Uncharacterized protein</fullName>
    </submittedName>
</protein>
<dbReference type="EMBL" id="OU503055">
    <property type="protein sequence ID" value="CAI9783916.1"/>
    <property type="molecule type" value="Genomic_DNA"/>
</dbReference>
<proteinExistence type="inferred from homology"/>
<gene>
    <name evidence="3" type="ORF">FPE_LOCUS31346</name>
</gene>
<accession>A0AAD2A9E1</accession>